<dbReference type="InterPro" id="IPR012434">
    <property type="entry name" value="DUF1631"/>
</dbReference>
<dbReference type="EMBL" id="QWEZ01000001">
    <property type="protein sequence ID" value="RRJ84114.1"/>
    <property type="molecule type" value="Genomic_DNA"/>
</dbReference>
<comment type="caution">
    <text evidence="2">The sequence shown here is derived from an EMBL/GenBank/DDBJ whole genome shotgun (WGS) entry which is preliminary data.</text>
</comment>
<evidence type="ECO:0000313" key="2">
    <source>
        <dbReference type="EMBL" id="RRJ84114.1"/>
    </source>
</evidence>
<reference evidence="2 3" key="1">
    <citation type="submission" date="2018-08" db="EMBL/GenBank/DDBJ databases">
        <authorList>
            <person name="Khan S.A."/>
        </authorList>
    </citation>
    <scope>NUCLEOTIDE SEQUENCE [LARGE SCALE GENOMIC DNA]</scope>
    <source>
        <strain evidence="2 3">GTF-13</strain>
    </source>
</reference>
<dbReference type="AlphaFoldDB" id="A0A3P3VNX2"/>
<reference evidence="2 3" key="2">
    <citation type="submission" date="2018-12" db="EMBL/GenBank/DDBJ databases">
        <title>Simiduia agarivorans gen. nov., sp. nov., a marine, agarolytic bacterium isolated from shallow coastal water from Keelung, Taiwan.</title>
        <authorList>
            <person name="Shieh W.Y."/>
        </authorList>
    </citation>
    <scope>NUCLEOTIDE SEQUENCE [LARGE SCALE GENOMIC DNA]</scope>
    <source>
        <strain evidence="2 3">GTF-13</strain>
    </source>
</reference>
<keyword evidence="3" id="KW-1185">Reference proteome</keyword>
<proteinExistence type="predicted"/>
<accession>A0A3P3VNX2</accession>
<protein>
    <submittedName>
        <fullName evidence="2">DUF1631 family protein</fullName>
    </submittedName>
</protein>
<organism evidence="2 3">
    <name type="scientific">Aestuariirhabdus litorea</name>
    <dbReference type="NCBI Taxonomy" id="2528527"/>
    <lineage>
        <taxon>Bacteria</taxon>
        <taxon>Pseudomonadati</taxon>
        <taxon>Pseudomonadota</taxon>
        <taxon>Gammaproteobacteria</taxon>
        <taxon>Oceanospirillales</taxon>
        <taxon>Aestuariirhabdaceae</taxon>
        <taxon>Aestuariirhabdus</taxon>
    </lineage>
</organism>
<dbReference type="Pfam" id="PF07793">
    <property type="entry name" value="DUF1631"/>
    <property type="match status" value="2"/>
</dbReference>
<feature type="compositionally biased region" description="Basic and acidic residues" evidence="1">
    <location>
        <begin position="479"/>
        <end position="498"/>
    </location>
</feature>
<evidence type="ECO:0000256" key="1">
    <source>
        <dbReference type="SAM" id="MobiDB-lite"/>
    </source>
</evidence>
<sequence length="591" mass="67153">MPLIRSGGVALSVDQSRIEKLVAWLTKLEQGKDGQLLSEKVLAVFNQQKVKLAPSEEQALRLCAMFFESLQRWPELPGVVREPLRLLELPLMQLALQESLFDRQRLHPAMVFVRKLCRAGYGIDEEDKRSPIVVQLTHLCATLHESGMASAGDFETMGALIDQQLDRIEQRADKIVQRMSDSEVGHALALQAQRTLSETYNKIFSDRELPAELALAIEEHWCNSMRLICLQKGAASPEWTRGVRYAQFLARIISSRNDPAKKQALYNTIDLVIKNSHDVFVSLHRDPEDLEALCGQISDCLMGMLRGEAVELQPMFPMEAQSCDEWVPDTLHPSLLKQVDELREGDWVSMADGQGGSRFGRLAVRINEGQQLIFVNRQGMRIKDMSRIELAIGLQQETVTLLAGIARVEQNFEQLLEHLEQVAELHQRRLAETKKRLEQEERERLEAEQRRRAELMAQARAEAKARAIAKAEEEKRLAEERKRQAAEQKLKEETERHQRSLNLARSLPTGSWLEQRLGEKRMKLKLAVINKIDQQRIFVDRAGNKQLSLSEAEVALELHEGRLVVVESGGNFSSALATVVGGIRSEQQRRQ</sequence>
<name>A0A3P3VNX2_9GAMM</name>
<evidence type="ECO:0000313" key="3">
    <source>
        <dbReference type="Proteomes" id="UP000280792"/>
    </source>
</evidence>
<feature type="region of interest" description="Disordered" evidence="1">
    <location>
        <begin position="479"/>
        <end position="500"/>
    </location>
</feature>
<gene>
    <name evidence="2" type="ORF">D0544_03060</name>
</gene>
<dbReference type="Proteomes" id="UP000280792">
    <property type="component" value="Unassembled WGS sequence"/>
</dbReference>